<sequence length="845" mass="95797">MDNSKTSSTDSTLDTTNNPDQDHGVLHQKKRKRPSYVCTNCKKRKVKCDKKSPCNNCVKANIAATCEFSETQPPPSSKPPRKRRHNATKKNPKNNTTEGHSGPVVKPVANIEQEMAFLKAKILEMEEVLMKQRNDSHVNSPNTHVETTHPQSILDIKLESLKTNLIGKKPGRVAYFGAFTSIISRASSLSMRTLLVFAKFFDKERNAFKLEHGKAPYIPALINATVDENEFIKRVELKLLPIVEVLSQRSLYFGSRLNDLLYNGFVDMPHVSELFSTFFKHDQLLTRYSFQPPSNNSEYSDLAMTLAIVLLTFSFCDTDPTLPQSLFLSQESRSSILKLCTDALSLSQFQRKTSYSALLTLIFLKDYFIVYSAVGADSNDKSKSSMIIQVIMDLGFRTGIHRDPTSIKNILYRKDSKLSTYELPALNLKTLWAYLKQLDASTSVSIGTPFRVNDTFSDTQMPPFVGCDVDAAFTNLQRDASALVNSVQPISLRDALLLRKKFIGLNSSLDSFKNLITPRDTPVSRSQLTIIAQRVNLKLKVYELLELLDSYLLNVLTDEKKYPSSQLTVENREYLKKLSRRTELDFTQLNITLWKFWKDLCNGKTIFASDNGFYTMYFKHNLLSSLHHSICMFAVGICYHMMVSLTPLFKKELPLYYRESNTAENELEIHTLDDFDIGETESCLIQDLSVDGDYSTSQNMSNNNSGGPNRELNLFSCPKQLCAIFCELHQTASKDSIFTGNYGYFCLLKHLSMFACFTSSMITFHDSHQSDNTGKTWKEVLQSTKDKIEEKMKVGLVDFGFSLEDSNESIQNWLNSVFDEETYSSIFGNFDDNSNGFNNDVGLPL</sequence>
<comment type="caution">
    <text evidence="1">The sequence shown here is derived from an EMBL/GenBank/DDBJ whole genome shotgun (WGS) entry which is preliminary data.</text>
</comment>
<evidence type="ECO:0000313" key="2">
    <source>
        <dbReference type="Proteomes" id="UP001165064"/>
    </source>
</evidence>
<accession>A0ACB5SSW2</accession>
<dbReference type="EMBL" id="BSXS01000223">
    <property type="protein sequence ID" value="GME71510.1"/>
    <property type="molecule type" value="Genomic_DNA"/>
</dbReference>
<organism evidence="1 2">
    <name type="scientific">Ambrosiozyma monospora</name>
    <name type="common">Yeast</name>
    <name type="synonym">Endomycopsis monosporus</name>
    <dbReference type="NCBI Taxonomy" id="43982"/>
    <lineage>
        <taxon>Eukaryota</taxon>
        <taxon>Fungi</taxon>
        <taxon>Dikarya</taxon>
        <taxon>Ascomycota</taxon>
        <taxon>Saccharomycotina</taxon>
        <taxon>Pichiomycetes</taxon>
        <taxon>Pichiales</taxon>
        <taxon>Pichiaceae</taxon>
        <taxon>Ambrosiozyma</taxon>
    </lineage>
</organism>
<name>A0ACB5SSW2_AMBMO</name>
<protein>
    <submittedName>
        <fullName evidence="1">Unnamed protein product</fullName>
    </submittedName>
</protein>
<evidence type="ECO:0000313" key="1">
    <source>
        <dbReference type="EMBL" id="GME71510.1"/>
    </source>
</evidence>
<keyword evidence="2" id="KW-1185">Reference proteome</keyword>
<proteinExistence type="predicted"/>
<gene>
    <name evidence="1" type="ORF">Amon02_000060800</name>
</gene>
<reference evidence="1" key="1">
    <citation type="submission" date="2023-04" db="EMBL/GenBank/DDBJ databases">
        <title>Ambrosiozyma monospora NBRC 10751.</title>
        <authorList>
            <person name="Ichikawa N."/>
            <person name="Sato H."/>
            <person name="Tonouchi N."/>
        </authorList>
    </citation>
    <scope>NUCLEOTIDE SEQUENCE</scope>
    <source>
        <strain evidence="1">NBRC 10751</strain>
    </source>
</reference>
<dbReference type="Proteomes" id="UP001165064">
    <property type="component" value="Unassembled WGS sequence"/>
</dbReference>